<keyword evidence="6" id="KW-0966">Cell projection</keyword>
<evidence type="ECO:0000313" key="6">
    <source>
        <dbReference type="EMBL" id="TDP88393.1"/>
    </source>
</evidence>
<protein>
    <recommendedName>
        <fullName evidence="5">Flagellar protein FliT</fullName>
    </recommendedName>
</protein>
<evidence type="ECO:0000256" key="1">
    <source>
        <dbReference type="ARBA" id="ARBA00004514"/>
    </source>
</evidence>
<dbReference type="RefSeq" id="WP_424923099.1">
    <property type="nucleotide sequence ID" value="NZ_SNXW01000001.1"/>
</dbReference>
<dbReference type="Pfam" id="PF05400">
    <property type="entry name" value="FliT"/>
    <property type="match status" value="1"/>
</dbReference>
<dbReference type="InterPro" id="IPR008622">
    <property type="entry name" value="FliT"/>
</dbReference>
<reference evidence="6 7" key="1">
    <citation type="submission" date="2019-03" db="EMBL/GenBank/DDBJ databases">
        <title>Genomic Encyclopedia of Type Strains, Phase IV (KMG-IV): sequencing the most valuable type-strain genomes for metagenomic binning, comparative biology and taxonomic classification.</title>
        <authorList>
            <person name="Goeker M."/>
        </authorList>
    </citation>
    <scope>NUCLEOTIDE SEQUENCE [LARGE SCALE GENOMIC DNA]</scope>
    <source>
        <strain evidence="6 7">DSM 11901</strain>
    </source>
</reference>
<keyword evidence="3" id="KW-1005">Bacterial flagellum biogenesis</keyword>
<comment type="subcellular location">
    <subcellularLocation>
        <location evidence="1">Cytoplasm</location>
        <location evidence="1">Cytosol</location>
    </subcellularLocation>
</comment>
<organism evidence="6 7">
    <name type="scientific">Aquabacterium commune</name>
    <dbReference type="NCBI Taxonomy" id="70586"/>
    <lineage>
        <taxon>Bacteria</taxon>
        <taxon>Pseudomonadati</taxon>
        <taxon>Pseudomonadota</taxon>
        <taxon>Betaproteobacteria</taxon>
        <taxon>Burkholderiales</taxon>
        <taxon>Aquabacterium</taxon>
    </lineage>
</organism>
<dbReference type="Gene3D" id="1.20.58.380">
    <property type="entry name" value="Flagellar protein flit"/>
    <property type="match status" value="1"/>
</dbReference>
<dbReference type="GO" id="GO:0044781">
    <property type="term" value="P:bacterial-type flagellum organization"/>
    <property type="evidence" value="ECO:0007669"/>
    <property type="project" value="UniProtKB-KW"/>
</dbReference>
<comment type="caution">
    <text evidence="6">The sequence shown here is derived from an EMBL/GenBank/DDBJ whole genome shotgun (WGS) entry which is preliminary data.</text>
</comment>
<evidence type="ECO:0000313" key="7">
    <source>
        <dbReference type="Proteomes" id="UP000294593"/>
    </source>
</evidence>
<evidence type="ECO:0000256" key="3">
    <source>
        <dbReference type="ARBA" id="ARBA00022795"/>
    </source>
</evidence>
<keyword evidence="2" id="KW-0963">Cytoplasm</keyword>
<sequence length="96" mass="10478">MNAPELITAPDEEALAGNLLSYYEAIEHASLDMLNAARSGDWDRVVKLEGACAVLIGRLKHAATEHPMGPSELALKSRIMQRILVNDAEIRNLAEP</sequence>
<keyword evidence="4" id="KW-0143">Chaperone</keyword>
<evidence type="ECO:0000256" key="4">
    <source>
        <dbReference type="ARBA" id="ARBA00023186"/>
    </source>
</evidence>
<keyword evidence="7" id="KW-1185">Reference proteome</keyword>
<proteinExistence type="predicted"/>
<keyword evidence="6" id="KW-0282">Flagellum</keyword>
<keyword evidence="6" id="KW-0969">Cilium</keyword>
<name>A0A4R6RNU1_9BURK</name>
<accession>A0A4R6RNU1</accession>
<evidence type="ECO:0000256" key="2">
    <source>
        <dbReference type="ARBA" id="ARBA00022490"/>
    </source>
</evidence>
<dbReference type="EMBL" id="SNXW01000001">
    <property type="protein sequence ID" value="TDP88393.1"/>
    <property type="molecule type" value="Genomic_DNA"/>
</dbReference>
<gene>
    <name evidence="6" type="ORF">EV672_101540</name>
</gene>
<evidence type="ECO:0000256" key="5">
    <source>
        <dbReference type="ARBA" id="ARBA00093797"/>
    </source>
</evidence>
<dbReference type="Proteomes" id="UP000294593">
    <property type="component" value="Unassembled WGS sequence"/>
</dbReference>
<dbReference type="AlphaFoldDB" id="A0A4R6RNU1"/>